<evidence type="ECO:0000259" key="3">
    <source>
        <dbReference type="Pfam" id="PF23569"/>
    </source>
</evidence>
<dbReference type="Pfam" id="PF23569">
    <property type="entry name" value="NBD_SMAX1"/>
    <property type="match status" value="1"/>
</dbReference>
<accession>A0AAV1WGQ6</accession>
<reference evidence="4 5" key="1">
    <citation type="submission" date="2024-03" db="EMBL/GenBank/DDBJ databases">
        <authorList>
            <person name="Martinez-Hernandez J."/>
        </authorList>
    </citation>
    <scope>NUCLEOTIDE SEQUENCE [LARGE SCALE GENOMIC DNA]</scope>
</reference>
<keyword evidence="2" id="KW-0677">Repeat</keyword>
<dbReference type="InterPro" id="IPR058680">
    <property type="entry name" value="NBD_SMAX1-like"/>
</dbReference>
<evidence type="ECO:0000256" key="1">
    <source>
        <dbReference type="ARBA" id="ARBA00008675"/>
    </source>
</evidence>
<keyword evidence="5" id="KW-1185">Reference proteome</keyword>
<evidence type="ECO:0000256" key="2">
    <source>
        <dbReference type="ARBA" id="ARBA00022737"/>
    </source>
</evidence>
<comment type="caution">
    <text evidence="4">The sequence shown here is derived from an EMBL/GenBank/DDBJ whole genome shotgun (WGS) entry which is preliminary data.</text>
</comment>
<protein>
    <recommendedName>
        <fullName evidence="3">SMAX1-like nucleotide binding domain-containing protein</fullName>
    </recommendedName>
</protein>
<organism evidence="4 5">
    <name type="scientific">Lupinus luteus</name>
    <name type="common">European yellow lupine</name>
    <dbReference type="NCBI Taxonomy" id="3873"/>
    <lineage>
        <taxon>Eukaryota</taxon>
        <taxon>Viridiplantae</taxon>
        <taxon>Streptophyta</taxon>
        <taxon>Embryophyta</taxon>
        <taxon>Tracheophyta</taxon>
        <taxon>Spermatophyta</taxon>
        <taxon>Magnoliopsida</taxon>
        <taxon>eudicotyledons</taxon>
        <taxon>Gunneridae</taxon>
        <taxon>Pentapetalae</taxon>
        <taxon>rosids</taxon>
        <taxon>fabids</taxon>
        <taxon>Fabales</taxon>
        <taxon>Fabaceae</taxon>
        <taxon>Papilionoideae</taxon>
        <taxon>50 kb inversion clade</taxon>
        <taxon>genistoids sensu lato</taxon>
        <taxon>core genistoids</taxon>
        <taxon>Genisteae</taxon>
        <taxon>Lupinus</taxon>
    </lineage>
</organism>
<evidence type="ECO:0000313" key="4">
    <source>
        <dbReference type="EMBL" id="CAL0308383.1"/>
    </source>
</evidence>
<dbReference type="PANTHER" id="PTHR43572">
    <property type="entry name" value="CHAPERONE PROTEIN CLPD, CHLOROPLASTIC"/>
    <property type="match status" value="1"/>
</dbReference>
<dbReference type="Proteomes" id="UP001497480">
    <property type="component" value="Unassembled WGS sequence"/>
</dbReference>
<dbReference type="AlphaFoldDB" id="A0AAV1WGQ6"/>
<name>A0AAV1WGQ6_LUPLU</name>
<feature type="domain" description="SMAX1-like nucleotide binding" evidence="3">
    <location>
        <begin position="3"/>
        <end position="123"/>
    </location>
</feature>
<proteinExistence type="inferred from homology"/>
<gene>
    <name evidence="4" type="ORF">LLUT_LOCUS9443</name>
</gene>
<comment type="similarity">
    <text evidence="1">Belongs to the ClpA/ClpB family.</text>
</comment>
<dbReference type="EMBL" id="CAXHTB010000006">
    <property type="protein sequence ID" value="CAL0308383.1"/>
    <property type="molecule type" value="Genomic_DNA"/>
</dbReference>
<evidence type="ECO:0000313" key="5">
    <source>
        <dbReference type="Proteomes" id="UP001497480"/>
    </source>
</evidence>
<sequence>MYFRNISKVEVEQKLEEVKSLVKSYVGRGVILYLGDLKWLLEFWSSYCEQRTKYYCSVEHMVMEFKKLVSGSEENNKLWLIGISAFETYMKCRICHPSLESLWELHPFTVLVASLSLSLNLHSDFQAKERSKEIFKDVSFKDRARIRKHLTCCKDCSQNFEKEAQSIGNSISTKVCTTKLPTWLQFKAKIVQCYTLLCSIRLEKLRMWSIVTHGLFSFRLHFRSFSSQTLIM</sequence>
<dbReference type="InterPro" id="IPR051650">
    <property type="entry name" value="SL_signaling_regulator"/>
</dbReference>
<dbReference type="PANTHER" id="PTHR43572:SF78">
    <property type="entry name" value="CLP R DOMAIN-CONTAINING PROTEIN"/>
    <property type="match status" value="1"/>
</dbReference>